<gene>
    <name evidence="2" type="ORF">EJB05_12505</name>
</gene>
<proteinExistence type="predicted"/>
<name>A0A5J9VTY3_9POAL</name>
<protein>
    <submittedName>
        <fullName evidence="2">Uncharacterized protein</fullName>
    </submittedName>
</protein>
<keyword evidence="3" id="KW-1185">Reference proteome</keyword>
<reference evidence="2 3" key="1">
    <citation type="journal article" date="2019" name="Sci. Rep.">
        <title>A high-quality genome of Eragrostis curvula grass provides insights into Poaceae evolution and supports new strategies to enhance forage quality.</title>
        <authorList>
            <person name="Carballo J."/>
            <person name="Santos B.A.C.M."/>
            <person name="Zappacosta D."/>
            <person name="Garbus I."/>
            <person name="Selva J.P."/>
            <person name="Gallo C.A."/>
            <person name="Diaz A."/>
            <person name="Albertini E."/>
            <person name="Caccamo M."/>
            <person name="Echenique V."/>
        </authorList>
    </citation>
    <scope>NUCLEOTIDE SEQUENCE [LARGE SCALE GENOMIC DNA]</scope>
    <source>
        <strain evidence="3">cv. Victoria</strain>
        <tissue evidence="2">Leaf</tissue>
    </source>
</reference>
<feature type="region of interest" description="Disordered" evidence="1">
    <location>
        <begin position="1"/>
        <end position="60"/>
    </location>
</feature>
<comment type="caution">
    <text evidence="2">The sequence shown here is derived from an EMBL/GenBank/DDBJ whole genome shotgun (WGS) entry which is preliminary data.</text>
</comment>
<dbReference type="AlphaFoldDB" id="A0A5J9VTY3"/>
<organism evidence="2 3">
    <name type="scientific">Eragrostis curvula</name>
    <name type="common">weeping love grass</name>
    <dbReference type="NCBI Taxonomy" id="38414"/>
    <lineage>
        <taxon>Eukaryota</taxon>
        <taxon>Viridiplantae</taxon>
        <taxon>Streptophyta</taxon>
        <taxon>Embryophyta</taxon>
        <taxon>Tracheophyta</taxon>
        <taxon>Spermatophyta</taxon>
        <taxon>Magnoliopsida</taxon>
        <taxon>Liliopsida</taxon>
        <taxon>Poales</taxon>
        <taxon>Poaceae</taxon>
        <taxon>PACMAD clade</taxon>
        <taxon>Chloridoideae</taxon>
        <taxon>Eragrostideae</taxon>
        <taxon>Eragrostidinae</taxon>
        <taxon>Eragrostis</taxon>
    </lineage>
</organism>
<accession>A0A5J9VTY3</accession>
<dbReference type="Gramene" id="TVU39101">
    <property type="protein sequence ID" value="TVU39101"/>
    <property type="gene ID" value="EJB05_12505"/>
</dbReference>
<sequence length="60" mass="6982">MENSASPFEDNAQNGDKTEELSPAKSTLTEAQKDAKRARERDRYAKMTPEQKKDKRNEYF</sequence>
<dbReference type="EMBL" id="RWGY01000007">
    <property type="protein sequence ID" value="TVU39101.1"/>
    <property type="molecule type" value="Genomic_DNA"/>
</dbReference>
<evidence type="ECO:0000313" key="3">
    <source>
        <dbReference type="Proteomes" id="UP000324897"/>
    </source>
</evidence>
<evidence type="ECO:0000256" key="1">
    <source>
        <dbReference type="SAM" id="MobiDB-lite"/>
    </source>
</evidence>
<evidence type="ECO:0000313" key="2">
    <source>
        <dbReference type="EMBL" id="TVU39101.1"/>
    </source>
</evidence>
<feature type="compositionally biased region" description="Basic and acidic residues" evidence="1">
    <location>
        <begin position="31"/>
        <end position="60"/>
    </location>
</feature>
<feature type="compositionally biased region" description="Polar residues" evidence="1">
    <location>
        <begin position="1"/>
        <end position="15"/>
    </location>
</feature>
<dbReference type="Proteomes" id="UP000324897">
    <property type="component" value="Chromosome 4"/>
</dbReference>